<proteinExistence type="predicted"/>
<dbReference type="InterPro" id="IPR004119">
    <property type="entry name" value="EcKL"/>
</dbReference>
<evidence type="ECO:0000313" key="2">
    <source>
        <dbReference type="EMBL" id="QFU77893.1"/>
    </source>
</evidence>
<protein>
    <submittedName>
        <fullName evidence="2">DUF1679 domain-containing protein</fullName>
    </submittedName>
</protein>
<dbReference type="InterPro" id="IPR015897">
    <property type="entry name" value="CHK_kinase-like"/>
</dbReference>
<keyword evidence="3" id="KW-1185">Reference proteome</keyword>
<accession>A0A5P9NPV1</accession>
<reference evidence="2 3" key="1">
    <citation type="submission" date="2019-02" db="EMBL/GenBank/DDBJ databases">
        <authorList>
            <person name="Li S.-H."/>
        </authorList>
    </citation>
    <scope>NUCLEOTIDE SEQUENCE [LARGE SCALE GENOMIC DNA]</scope>
    <source>
        <strain evidence="2 3">IMCC14385</strain>
    </source>
</reference>
<gene>
    <name evidence="2" type="ORF">EY643_13255</name>
</gene>
<dbReference type="AlphaFoldDB" id="A0A5P9NPV1"/>
<dbReference type="SUPFAM" id="SSF56112">
    <property type="entry name" value="Protein kinase-like (PK-like)"/>
    <property type="match status" value="1"/>
</dbReference>
<name>A0A5P9NPV1_9GAMM</name>
<dbReference type="Proteomes" id="UP000326287">
    <property type="component" value="Chromosome"/>
</dbReference>
<dbReference type="Gene3D" id="3.90.1200.10">
    <property type="match status" value="1"/>
</dbReference>
<evidence type="ECO:0000313" key="3">
    <source>
        <dbReference type="Proteomes" id="UP000326287"/>
    </source>
</evidence>
<dbReference type="InterPro" id="IPR011009">
    <property type="entry name" value="Kinase-like_dom_sf"/>
</dbReference>
<dbReference type="PANTHER" id="PTHR11012:SF30">
    <property type="entry name" value="PROTEIN KINASE-LIKE DOMAIN-CONTAINING"/>
    <property type="match status" value="1"/>
</dbReference>
<dbReference type="OrthoDB" id="9769860at2"/>
<dbReference type="PANTHER" id="PTHR11012">
    <property type="entry name" value="PROTEIN KINASE-LIKE DOMAIN-CONTAINING"/>
    <property type="match status" value="1"/>
</dbReference>
<organism evidence="2 3">
    <name type="scientific">Halioglobus maricola</name>
    <dbReference type="NCBI Taxonomy" id="2601894"/>
    <lineage>
        <taxon>Bacteria</taxon>
        <taxon>Pseudomonadati</taxon>
        <taxon>Pseudomonadota</taxon>
        <taxon>Gammaproteobacteria</taxon>
        <taxon>Cellvibrionales</taxon>
        <taxon>Halieaceae</taxon>
        <taxon>Halioglobus</taxon>
    </lineage>
</organism>
<sequence>MHKAIADTILEAASARAISGTTVIQTLWSGYGEIVRADLQGSEHDSVILKHIQLPDTGDHPRGWNTDLSHQRKIRSYQVETHWYEHYAQRCDDHCPVPACLAVNTAENETLLVLTDLDAAGFDDRKDHVDIEDIHACLDWLANFHALFLHSSAQGLWDCGTYWHLDTRPDELEALEDAALRRAAPLIDQRLKQCRHQTLVHGDAKLANFCFTKDTPLPRVAAVDFQYVGRGCGMKDVAYFIGSCLREDQCEALEHQLLDRYFSVLCKRIGQEQPGTDVADLEREWRELYAFAWADFHRFIKGWSPGHWKINSYSERLSREVIAAL</sequence>
<dbReference type="EMBL" id="CP036422">
    <property type="protein sequence ID" value="QFU77893.1"/>
    <property type="molecule type" value="Genomic_DNA"/>
</dbReference>
<dbReference type="SMART" id="SM00587">
    <property type="entry name" value="CHK"/>
    <property type="match status" value="1"/>
</dbReference>
<evidence type="ECO:0000259" key="1">
    <source>
        <dbReference type="SMART" id="SM00587"/>
    </source>
</evidence>
<dbReference type="KEGG" id="halc:EY643_13255"/>
<dbReference type="Pfam" id="PF02958">
    <property type="entry name" value="EcKL"/>
    <property type="match status" value="2"/>
</dbReference>
<feature type="domain" description="CHK kinase-like" evidence="1">
    <location>
        <begin position="112"/>
        <end position="271"/>
    </location>
</feature>